<dbReference type="PANTHER" id="PTHR31466">
    <property type="entry name" value="GENE 5591-RELATED"/>
    <property type="match status" value="1"/>
</dbReference>
<name>A0A8D2KL35_UROPR</name>
<protein>
    <submittedName>
        <fullName evidence="1">Uncharacterized protein</fullName>
    </submittedName>
</protein>
<dbReference type="PANTHER" id="PTHR31466:SF1">
    <property type="entry name" value="RIKEN CDNA 4930433I11 GENE"/>
    <property type="match status" value="1"/>
</dbReference>
<dbReference type="Ensembl" id="ENSUPAT00010024800.1">
    <property type="protein sequence ID" value="ENSUPAP00010021787.1"/>
    <property type="gene ID" value="ENSUPAG00010017317.1"/>
</dbReference>
<dbReference type="Proteomes" id="UP000694417">
    <property type="component" value="Unplaced"/>
</dbReference>
<reference evidence="1" key="1">
    <citation type="submission" date="2025-08" db="UniProtKB">
        <authorList>
            <consortium name="Ensembl"/>
        </authorList>
    </citation>
    <scope>IDENTIFICATION</scope>
</reference>
<evidence type="ECO:0000313" key="2">
    <source>
        <dbReference type="Proteomes" id="UP000694417"/>
    </source>
</evidence>
<keyword evidence="2" id="KW-1185">Reference proteome</keyword>
<proteinExistence type="predicted"/>
<evidence type="ECO:0000313" key="1">
    <source>
        <dbReference type="Ensembl" id="ENSUPAP00010021787.1"/>
    </source>
</evidence>
<sequence>MIFIQRYHKNLSVSSHFHHPLSSYRKFPKFFFTWKCTFSAALSSCVTNAASLTGSVCNFSRASAPAATSAWLLPSTVAPPSRHSWAVPTFVNILAQPWWGASYLPSSLIPFFAVMETSLEMEDSLGLQSPSQTFCLPQPPEFLYTCKNRKSQIIQKNSQTELGDISTITPVQSFTDLLAFPPNQSQEQTEIKNLCEINTMLSEPLDAYQIAMENQDPPLLPLDIPEIHQLLPHSENIHLERNSLSLEDQGTLENGIESSSGFADITALVGDFHLPELFTQLNPWQSTNPNQLLPTHLSCVLPNQLSPF</sequence>
<dbReference type="GeneTree" id="ENSGT00390000014208"/>
<dbReference type="AlphaFoldDB" id="A0A8D2KL35"/>
<accession>A0A8D2KL35</accession>
<organism evidence="1 2">
    <name type="scientific">Urocitellus parryii</name>
    <name type="common">Arctic ground squirrel</name>
    <name type="synonym">Spermophilus parryii</name>
    <dbReference type="NCBI Taxonomy" id="9999"/>
    <lineage>
        <taxon>Eukaryota</taxon>
        <taxon>Metazoa</taxon>
        <taxon>Chordata</taxon>
        <taxon>Craniata</taxon>
        <taxon>Vertebrata</taxon>
        <taxon>Euteleostomi</taxon>
        <taxon>Mammalia</taxon>
        <taxon>Eutheria</taxon>
        <taxon>Euarchontoglires</taxon>
        <taxon>Glires</taxon>
        <taxon>Rodentia</taxon>
        <taxon>Sciuromorpha</taxon>
        <taxon>Sciuridae</taxon>
        <taxon>Xerinae</taxon>
        <taxon>Marmotini</taxon>
        <taxon>Urocitellus</taxon>
    </lineage>
</organism>
<reference evidence="1" key="2">
    <citation type="submission" date="2025-09" db="UniProtKB">
        <authorList>
            <consortium name="Ensembl"/>
        </authorList>
    </citation>
    <scope>IDENTIFICATION</scope>
</reference>
<dbReference type="InterPro" id="IPR040292">
    <property type="entry name" value="C2orf78-like"/>
</dbReference>